<evidence type="ECO:0000256" key="1">
    <source>
        <dbReference type="ARBA" id="ARBA00006432"/>
    </source>
</evidence>
<dbReference type="Pfam" id="PF00501">
    <property type="entry name" value="AMP-binding"/>
    <property type="match status" value="1"/>
</dbReference>
<dbReference type="InterPro" id="IPR045851">
    <property type="entry name" value="AMP-bd_C_sf"/>
</dbReference>
<dbReference type="InterPro" id="IPR020845">
    <property type="entry name" value="AMP-binding_CS"/>
</dbReference>
<dbReference type="eggNOG" id="COG0318">
    <property type="taxonomic scope" value="Bacteria"/>
</dbReference>
<reference evidence="6" key="1">
    <citation type="journal article" date="2013" name="BMC Microbiol.">
        <title>Taxonomy and evolution of bacteriochlorophyll a-containing members of the OM60/NOR5 clade of marine gammaproteobacteria: description of Luminiphilus syltensis gen. nov., sp. nov., reclassification of Haliea rubra as Pseudohaliea rubra gen. nov., comb. nov., and emendation of Chromatocurvus halotolerans.</title>
        <authorList>
            <person name="Spring S."/>
            <person name="Riedel T."/>
            <person name="Sproer C."/>
            <person name="Yan S."/>
            <person name="Harder J."/>
            <person name="Fuchs B.M."/>
        </authorList>
    </citation>
    <scope>NUCLEOTIDE SEQUENCE [LARGE SCALE GENOMIC DNA]</scope>
    <source>
        <strain evidence="6">NOR51-B</strain>
    </source>
</reference>
<dbReference type="Gene3D" id="3.40.50.12780">
    <property type="entry name" value="N-terminal domain of ligase-like"/>
    <property type="match status" value="1"/>
</dbReference>
<dbReference type="Pfam" id="PF13193">
    <property type="entry name" value="AMP-binding_C"/>
    <property type="match status" value="1"/>
</dbReference>
<evidence type="ECO:0000259" key="3">
    <source>
        <dbReference type="Pfam" id="PF00501"/>
    </source>
</evidence>
<dbReference type="PROSITE" id="PS00455">
    <property type="entry name" value="AMP_BINDING"/>
    <property type="match status" value="1"/>
</dbReference>
<dbReference type="GO" id="GO:0006631">
    <property type="term" value="P:fatty acid metabolic process"/>
    <property type="evidence" value="ECO:0007669"/>
    <property type="project" value="TreeGrafter"/>
</dbReference>
<protein>
    <submittedName>
        <fullName evidence="5">Acyl-CoA ligase</fullName>
    </submittedName>
</protein>
<feature type="domain" description="AMP-binding enzyme C-terminal" evidence="4">
    <location>
        <begin position="470"/>
        <end position="546"/>
    </location>
</feature>
<dbReference type="STRING" id="565045.NOR51B_217"/>
<dbReference type="Proteomes" id="UP000004699">
    <property type="component" value="Unassembled WGS sequence"/>
</dbReference>
<name>B8KUI0_9GAMM</name>
<feature type="domain" description="AMP-dependent synthetase/ligase" evidence="3">
    <location>
        <begin position="29"/>
        <end position="419"/>
    </location>
</feature>
<dbReference type="InterPro" id="IPR025110">
    <property type="entry name" value="AMP-bd_C"/>
</dbReference>
<keyword evidence="2 5" id="KW-0436">Ligase</keyword>
<dbReference type="InterPro" id="IPR042099">
    <property type="entry name" value="ANL_N_sf"/>
</dbReference>
<dbReference type="Gene3D" id="3.30.300.30">
    <property type="match status" value="1"/>
</dbReference>
<evidence type="ECO:0000256" key="2">
    <source>
        <dbReference type="ARBA" id="ARBA00022598"/>
    </source>
</evidence>
<evidence type="ECO:0000313" key="5">
    <source>
        <dbReference type="EMBL" id="EED34280.1"/>
    </source>
</evidence>
<dbReference type="PANTHER" id="PTHR43201:SF5">
    <property type="entry name" value="MEDIUM-CHAIN ACYL-COA LIGASE ACSF2, MITOCHONDRIAL"/>
    <property type="match status" value="1"/>
</dbReference>
<dbReference type="HOGENOM" id="CLU_000022_59_7_6"/>
<dbReference type="EMBL" id="DS999411">
    <property type="protein sequence ID" value="EED34280.1"/>
    <property type="molecule type" value="Genomic_DNA"/>
</dbReference>
<evidence type="ECO:0000313" key="6">
    <source>
        <dbReference type="Proteomes" id="UP000004699"/>
    </source>
</evidence>
<dbReference type="SUPFAM" id="SSF56801">
    <property type="entry name" value="Acetyl-CoA synthetase-like"/>
    <property type="match status" value="1"/>
</dbReference>
<proteinExistence type="inferred from homology"/>
<keyword evidence="6" id="KW-1185">Reference proteome</keyword>
<dbReference type="AlphaFoldDB" id="B8KUI0"/>
<dbReference type="PANTHER" id="PTHR43201">
    <property type="entry name" value="ACYL-COA SYNTHETASE"/>
    <property type="match status" value="1"/>
</dbReference>
<dbReference type="InterPro" id="IPR000873">
    <property type="entry name" value="AMP-dep_synth/lig_dom"/>
</dbReference>
<organism evidence="5 6">
    <name type="scientific">Luminiphilus syltensis NOR5-1B</name>
    <dbReference type="NCBI Taxonomy" id="565045"/>
    <lineage>
        <taxon>Bacteria</taxon>
        <taxon>Pseudomonadati</taxon>
        <taxon>Pseudomonadota</taxon>
        <taxon>Gammaproteobacteria</taxon>
        <taxon>Cellvibrionales</taxon>
        <taxon>Halieaceae</taxon>
        <taxon>Luminiphilus</taxon>
    </lineage>
</organism>
<sequence>MKSVGERQNELEGKHPVWTPKALHQALASAADRWPDRDFIVADTSSFSYSEMHSWSSRIATGLVDVGIKPGDHVALLMANYPEFVAAKFAISRVGATAVPINFLNRRDELAYVLAQSEARCLIAMDRFRDLNYLEMLDQIVPGWVSGGGGEVLPYLKTIFVLPVSGEPLPAGVQSFEALSDASGSTPELTVDPRSPSDIIYTSGTTGGPKGVLLTHDMLLRTAYGSAYARAMEDGQRILFALPMYHVYGYVEGLLAALTVGGAAVIKLLFDPAAALDSIGLQHVDDILLIPTMTLALLDELEAGDYDVSNLKTMLSSGGKAPPELWDRIFQKFGQIEVTTGYGMSEATASSTVTRPDDPIDKLRFTNGRLRDVGVAGDPQNQGKLVTYRVVDTETEDELPPGEVGELRMKGAGVTRGYYKKPEETATAFDDEGWFRTGDLGVVDPEGYIILKGRTKESYRCGGELVLPLEVEQVLITHSEVSDVHVVAIPDKRMGEVGVACVVAEHLPSVDESELIEFCRQRLARFKVPRHVVFIKPEELPTTATGRPRKFLLVEPVLKKLGLTEKGEKQ</sequence>
<gene>
    <name evidence="5" type="ORF">NOR51B_217</name>
</gene>
<accession>B8KUI0</accession>
<evidence type="ECO:0000259" key="4">
    <source>
        <dbReference type="Pfam" id="PF13193"/>
    </source>
</evidence>
<comment type="similarity">
    <text evidence="1">Belongs to the ATP-dependent AMP-binding enzyme family.</text>
</comment>
<dbReference type="GO" id="GO:0031956">
    <property type="term" value="F:medium-chain fatty acid-CoA ligase activity"/>
    <property type="evidence" value="ECO:0007669"/>
    <property type="project" value="TreeGrafter"/>
</dbReference>